<dbReference type="AlphaFoldDB" id="A0ABC8LUN3"/>
<dbReference type="PROSITE" id="PS50985">
    <property type="entry name" value="GRAS"/>
    <property type="match status" value="1"/>
</dbReference>
<feature type="region of interest" description="SAW" evidence="3">
    <location>
        <begin position="456"/>
        <end position="530"/>
    </location>
</feature>
<feature type="region of interest" description="Disordered" evidence="4">
    <location>
        <begin position="59"/>
        <end position="88"/>
    </location>
</feature>
<evidence type="ECO:0000313" key="6">
    <source>
        <dbReference type="Proteomes" id="UP001642260"/>
    </source>
</evidence>
<keyword evidence="1" id="KW-0805">Transcription regulation</keyword>
<proteinExistence type="inferred from homology"/>
<keyword evidence="6" id="KW-1185">Reference proteome</keyword>
<dbReference type="EMBL" id="CAKOAT010719598">
    <property type="protein sequence ID" value="CAH8386722.1"/>
    <property type="molecule type" value="Genomic_DNA"/>
</dbReference>
<sequence>MQTSQKHHSAAGLHMLYPQVHCSPQFQVIDKTKKKNAFSDIPSKESFFTLESSTASVGPLPSYESPSVSITSGPSPSSHSQSCISSDLHPSPENVYGSPLSGASSYVYDEAGFKSKIRELEVSLLSSDPKVEEYSGFSPVAGKSSWNWDDLLALTPQLDLKEVLLEAAQAVANEDFATACGFIDVLEQMVSVSGTPIQRLGTYMAEGLRARLQGTGGNIYRALKCNEPTGRELMSYMGVLYEICPYWKFAYTAANAAILEAVAGEKRVHIIDFQIAQGSQYLFLIQELAKRPGGPPLLRVTGVDDSQSRFARGGGLSLIGEKLADMARSCGVPFQFHDAVMSGCKVHREHLGVEPGFAVVVNFPYVLHHMPDESVSVENHRDRLLHLIKSLGPKLVTLVEQESNTNTSPFLSRFVETLDYYTAMFESIDAARPRDDKQRISAEQHCVARDIVNMIACEEMERVERHEVLGKWRVRMMMAGFMGWPVSSSAAFAASEMLKGYDKNYKLGESEGALCLFWKRRPMATCSAWKPNPNQIM</sequence>
<dbReference type="Pfam" id="PF03514">
    <property type="entry name" value="GRAS"/>
    <property type="match status" value="1"/>
</dbReference>
<comment type="similarity">
    <text evidence="3">Belongs to the GRAS family.</text>
</comment>
<evidence type="ECO:0008006" key="7">
    <source>
        <dbReference type="Google" id="ProtNLM"/>
    </source>
</evidence>
<feature type="short sequence motif" description="VHIID" evidence="3">
    <location>
        <begin position="268"/>
        <end position="272"/>
    </location>
</feature>
<feature type="region of interest" description="VHIID" evidence="3">
    <location>
        <begin position="237"/>
        <end position="302"/>
    </location>
</feature>
<name>A0ABC8LUN3_ERUVS</name>
<evidence type="ECO:0000256" key="3">
    <source>
        <dbReference type="PROSITE-ProRule" id="PRU01191"/>
    </source>
</evidence>
<comment type="caution">
    <text evidence="5">The sequence shown here is derived from an EMBL/GenBank/DDBJ whole genome shotgun (WGS) entry which is preliminary data.</text>
</comment>
<dbReference type="PANTHER" id="PTHR31636">
    <property type="entry name" value="OSJNBA0084A10.13 PROTEIN-RELATED"/>
    <property type="match status" value="1"/>
</dbReference>
<evidence type="ECO:0000256" key="1">
    <source>
        <dbReference type="ARBA" id="ARBA00023015"/>
    </source>
</evidence>
<feature type="compositionally biased region" description="Low complexity" evidence="4">
    <location>
        <begin position="65"/>
        <end position="86"/>
    </location>
</feature>
<keyword evidence="2" id="KW-0804">Transcription</keyword>
<feature type="region of interest" description="Leucine repeat I (LRI)" evidence="3">
    <location>
        <begin position="158"/>
        <end position="218"/>
    </location>
</feature>
<reference evidence="5 6" key="1">
    <citation type="submission" date="2022-03" db="EMBL/GenBank/DDBJ databases">
        <authorList>
            <person name="Macdonald S."/>
            <person name="Ahmed S."/>
            <person name="Newling K."/>
        </authorList>
    </citation>
    <scope>NUCLEOTIDE SEQUENCE [LARGE SCALE GENOMIC DNA]</scope>
</reference>
<feature type="region of interest" description="Leucine repeat II (LRII)" evidence="3">
    <location>
        <begin position="318"/>
        <end position="350"/>
    </location>
</feature>
<organism evidence="5 6">
    <name type="scientific">Eruca vesicaria subsp. sativa</name>
    <name type="common">Garden rocket</name>
    <name type="synonym">Eruca sativa</name>
    <dbReference type="NCBI Taxonomy" id="29727"/>
    <lineage>
        <taxon>Eukaryota</taxon>
        <taxon>Viridiplantae</taxon>
        <taxon>Streptophyta</taxon>
        <taxon>Embryophyta</taxon>
        <taxon>Tracheophyta</taxon>
        <taxon>Spermatophyta</taxon>
        <taxon>Magnoliopsida</taxon>
        <taxon>eudicotyledons</taxon>
        <taxon>Gunneridae</taxon>
        <taxon>Pentapetalae</taxon>
        <taxon>rosids</taxon>
        <taxon>malvids</taxon>
        <taxon>Brassicales</taxon>
        <taxon>Brassicaceae</taxon>
        <taxon>Brassiceae</taxon>
        <taxon>Eruca</taxon>
    </lineage>
</organism>
<dbReference type="InterPro" id="IPR005202">
    <property type="entry name" value="TF_GRAS"/>
</dbReference>
<dbReference type="Proteomes" id="UP001642260">
    <property type="component" value="Unassembled WGS sequence"/>
</dbReference>
<evidence type="ECO:0000256" key="2">
    <source>
        <dbReference type="ARBA" id="ARBA00023163"/>
    </source>
</evidence>
<accession>A0ABC8LUN3</accession>
<gene>
    <name evidence="5" type="ORF">ERUC_LOCUS39205</name>
</gene>
<evidence type="ECO:0000313" key="5">
    <source>
        <dbReference type="EMBL" id="CAH8386722.1"/>
    </source>
</evidence>
<protein>
    <recommendedName>
        <fullName evidence="7">Scarecrow-like protein 13</fullName>
    </recommendedName>
</protein>
<comment type="caution">
    <text evidence="3">Lacks conserved residue(s) required for the propagation of feature annotation.</text>
</comment>
<evidence type="ECO:0000256" key="4">
    <source>
        <dbReference type="SAM" id="MobiDB-lite"/>
    </source>
</evidence>